<gene>
    <name evidence="1" type="primary">PCT1_1</name>
    <name evidence="1" type="ORF">IWQ57_004986</name>
</gene>
<evidence type="ECO:0000313" key="1">
    <source>
        <dbReference type="EMBL" id="KAJ2764909.1"/>
    </source>
</evidence>
<name>A0ACC1JPS2_9FUNG</name>
<keyword evidence="2" id="KW-1185">Reference proteome</keyword>
<proteinExistence type="predicted"/>
<feature type="non-terminal residue" evidence="1">
    <location>
        <position position="1"/>
    </location>
</feature>
<sequence length="86" mass="9658">IKKNIRGTREDLVGELEDLKAELRNTKMFWEDRGQDFVRGFSSMFGTQVTKIFGRKRRIGDGGAPVKRIRASSSKDSLVSATSEGH</sequence>
<protein>
    <submittedName>
        <fullName evidence="1">Choline-phosphate cytidylyltransferase</fullName>
        <ecNumber evidence="1">2.7.7.15</ecNumber>
    </submittedName>
</protein>
<dbReference type="EMBL" id="JANBUJ010002184">
    <property type="protein sequence ID" value="KAJ2764909.1"/>
    <property type="molecule type" value="Genomic_DNA"/>
</dbReference>
<organism evidence="1 2">
    <name type="scientific">Coemansia nantahalensis</name>
    <dbReference type="NCBI Taxonomy" id="2789366"/>
    <lineage>
        <taxon>Eukaryota</taxon>
        <taxon>Fungi</taxon>
        <taxon>Fungi incertae sedis</taxon>
        <taxon>Zoopagomycota</taxon>
        <taxon>Kickxellomycotina</taxon>
        <taxon>Kickxellomycetes</taxon>
        <taxon>Kickxellales</taxon>
        <taxon>Kickxellaceae</taxon>
        <taxon>Coemansia</taxon>
    </lineage>
</organism>
<reference evidence="1" key="1">
    <citation type="submission" date="2022-07" db="EMBL/GenBank/DDBJ databases">
        <title>Phylogenomic reconstructions and comparative analyses of Kickxellomycotina fungi.</title>
        <authorList>
            <person name="Reynolds N.K."/>
            <person name="Stajich J.E."/>
            <person name="Barry K."/>
            <person name="Grigoriev I.V."/>
            <person name="Crous P."/>
            <person name="Smith M.E."/>
        </authorList>
    </citation>
    <scope>NUCLEOTIDE SEQUENCE</scope>
    <source>
        <strain evidence="1">CBS 109366</strain>
    </source>
</reference>
<evidence type="ECO:0000313" key="2">
    <source>
        <dbReference type="Proteomes" id="UP001140234"/>
    </source>
</evidence>
<comment type="caution">
    <text evidence="1">The sequence shown here is derived from an EMBL/GenBank/DDBJ whole genome shotgun (WGS) entry which is preliminary data.</text>
</comment>
<accession>A0ACC1JPS2</accession>
<keyword evidence="1" id="KW-0808">Transferase</keyword>
<dbReference type="Proteomes" id="UP001140234">
    <property type="component" value="Unassembled WGS sequence"/>
</dbReference>
<dbReference type="EC" id="2.7.7.15" evidence="1"/>
<keyword evidence="1" id="KW-0548">Nucleotidyltransferase</keyword>